<evidence type="ECO:0000313" key="2">
    <source>
        <dbReference type="Proteomes" id="UP001259347"/>
    </source>
</evidence>
<gene>
    <name evidence="1" type="ORF">J2Y69_003463</name>
</gene>
<proteinExistence type="predicted"/>
<dbReference type="EMBL" id="JAVDUM010000018">
    <property type="protein sequence ID" value="MDR6868837.1"/>
    <property type="molecule type" value="Genomic_DNA"/>
</dbReference>
<dbReference type="Proteomes" id="UP001259347">
    <property type="component" value="Unassembled WGS sequence"/>
</dbReference>
<evidence type="ECO:0000313" key="1">
    <source>
        <dbReference type="EMBL" id="MDR6868837.1"/>
    </source>
</evidence>
<accession>A0ABU1SIW7</accession>
<organism evidence="1 2">
    <name type="scientific">Microbacterium resistens</name>
    <dbReference type="NCBI Taxonomy" id="156977"/>
    <lineage>
        <taxon>Bacteria</taxon>
        <taxon>Bacillati</taxon>
        <taxon>Actinomycetota</taxon>
        <taxon>Actinomycetes</taxon>
        <taxon>Micrococcales</taxon>
        <taxon>Microbacteriaceae</taxon>
        <taxon>Microbacterium</taxon>
    </lineage>
</organism>
<reference evidence="1 2" key="1">
    <citation type="submission" date="2023-07" db="EMBL/GenBank/DDBJ databases">
        <title>Sorghum-associated microbial communities from plants grown in Nebraska, USA.</title>
        <authorList>
            <person name="Schachtman D."/>
        </authorList>
    </citation>
    <scope>NUCLEOTIDE SEQUENCE [LARGE SCALE GENOMIC DNA]</scope>
    <source>
        <strain evidence="1 2">2980</strain>
    </source>
</reference>
<name>A0ABU1SIW7_9MICO</name>
<protein>
    <submittedName>
        <fullName evidence="1">Uncharacterized protein</fullName>
    </submittedName>
</protein>
<keyword evidence="2" id="KW-1185">Reference proteome</keyword>
<comment type="caution">
    <text evidence="1">The sequence shown here is derived from an EMBL/GenBank/DDBJ whole genome shotgun (WGS) entry which is preliminary data.</text>
</comment>
<sequence>MTSEKIDEERRTKNEERRRRIMVLTADSPFGEWLDDSKGGEMIRELLRQGGVAEEVLVPVRGIPLQQLVALSQGAVPQALIDHLVAAVGDGDAGEAGEAGGAGDDEAAH</sequence>
<dbReference type="RefSeq" id="WP_310023030.1">
    <property type="nucleotide sequence ID" value="NZ_JAVDUM010000018.1"/>
</dbReference>